<gene>
    <name evidence="1" type="ordered locus">Oweho_1035</name>
</gene>
<dbReference type="RefSeq" id="WP_014201404.1">
    <property type="nucleotide sequence ID" value="NC_016599.1"/>
</dbReference>
<dbReference type="AlphaFoldDB" id="G8R412"/>
<keyword evidence="2" id="KW-1185">Reference proteome</keyword>
<evidence type="ECO:0000313" key="1">
    <source>
        <dbReference type="EMBL" id="AEV32044.1"/>
    </source>
</evidence>
<proteinExistence type="predicted"/>
<protein>
    <submittedName>
        <fullName evidence="1">Uncharacterized protein</fullName>
    </submittedName>
</protein>
<accession>G8R412</accession>
<dbReference type="EMBL" id="CP003156">
    <property type="protein sequence ID" value="AEV32044.1"/>
    <property type="molecule type" value="Genomic_DNA"/>
</dbReference>
<evidence type="ECO:0000313" key="2">
    <source>
        <dbReference type="Proteomes" id="UP000005631"/>
    </source>
</evidence>
<reference evidence="1 2" key="1">
    <citation type="journal article" date="2012" name="Stand. Genomic Sci.">
        <title>Genome sequence of the orange-pigmented seawater bacterium Owenweeksia hongkongensis type strain (UST20020801(T)).</title>
        <authorList>
            <person name="Riedel T."/>
            <person name="Held B."/>
            <person name="Nolan M."/>
            <person name="Lucas S."/>
            <person name="Lapidus A."/>
            <person name="Tice H."/>
            <person name="Del Rio T.G."/>
            <person name="Cheng J.F."/>
            <person name="Han C."/>
            <person name="Tapia R."/>
            <person name="Goodwin L.A."/>
            <person name="Pitluck S."/>
            <person name="Liolios K."/>
            <person name="Mavromatis K."/>
            <person name="Pagani I."/>
            <person name="Ivanova N."/>
            <person name="Mikhailova N."/>
            <person name="Pati A."/>
            <person name="Chen A."/>
            <person name="Palaniappan K."/>
            <person name="Rohde M."/>
            <person name="Tindall B.J."/>
            <person name="Detter J.C."/>
            <person name="Goker M."/>
            <person name="Woyke T."/>
            <person name="Bristow J."/>
            <person name="Eisen J.A."/>
            <person name="Markowitz V."/>
            <person name="Hugenholtz P."/>
            <person name="Klenk H.P."/>
            <person name="Kyrpides N.C."/>
        </authorList>
    </citation>
    <scope>NUCLEOTIDE SEQUENCE</scope>
    <source>
        <strain evidence="2">DSM 17368 / JCM 12287 / NRRL B-23963</strain>
    </source>
</reference>
<organism evidence="1 2">
    <name type="scientific">Owenweeksia hongkongensis (strain DSM 17368 / CIP 108786 / JCM 12287 / NRRL B-23963 / UST20020801)</name>
    <dbReference type="NCBI Taxonomy" id="926562"/>
    <lineage>
        <taxon>Bacteria</taxon>
        <taxon>Pseudomonadati</taxon>
        <taxon>Bacteroidota</taxon>
        <taxon>Flavobacteriia</taxon>
        <taxon>Flavobacteriales</taxon>
        <taxon>Owenweeksiaceae</taxon>
        <taxon>Owenweeksia</taxon>
    </lineage>
</organism>
<name>G8R412_OWEHD</name>
<dbReference type="eggNOG" id="ENOG502ZBKB">
    <property type="taxonomic scope" value="Bacteria"/>
</dbReference>
<dbReference type="KEGG" id="oho:Oweho_1035"/>
<dbReference type="HOGENOM" id="CLU_1114566_0_0_10"/>
<dbReference type="OrthoDB" id="659133at2"/>
<dbReference type="Proteomes" id="UP000005631">
    <property type="component" value="Chromosome"/>
</dbReference>
<sequence length="240" mass="28112">MRKLTNLLVGVFCLPLLMMGQQEALKSTIVSIEYIKVKPGMEAKFEAAVKSHNNTFHKDGAYVSSLFYITVGDEAGWYVWTMGPFSYTQLDGAPGEGAHADDWRKKIATYVAEYGRSEFWRHNNELSVNDGDNESMQTTWVVDVKRGEWYRFEAFMEKVAAIHKKKNEEFHMWTNEYHSNDGRDVALTWPFDKWAEMDENDWKMKEEYDAEYGEGSWDNALEEWEDIVVDITQKVWRRVE</sequence>